<gene>
    <name evidence="2" type="ORF">CEY00_Acc25548</name>
</gene>
<dbReference type="AlphaFoldDB" id="A0A2R6PP02"/>
<evidence type="ECO:0000313" key="2">
    <source>
        <dbReference type="EMBL" id="PSR94794.1"/>
    </source>
</evidence>
<proteinExistence type="predicted"/>
<sequence>MPSMSSNTSLFKAPFTGKMQKRDSNNIVKPLGICSRLFSFIMDTLLARAIKRMTTARELNEVPVKGPLSSEITVELRHAKKDSPLVNGEKQSGIIRPSLKKDIALVQVGERELEPKGKVAKKTVTVKESGGEGERKKKKEKIKQAEEPTVKPPGLVFLNNNINEKSDAFIRRKREALRRDTSLEQP</sequence>
<reference evidence="2 3" key="1">
    <citation type="submission" date="2017-07" db="EMBL/GenBank/DDBJ databases">
        <title>An improved, manually edited Actinidia chinensis var. chinensis (kiwifruit) genome highlights the challenges associated with draft genomes and gene prediction in plants.</title>
        <authorList>
            <person name="Pilkington S."/>
            <person name="Crowhurst R."/>
            <person name="Hilario E."/>
            <person name="Nardozza S."/>
            <person name="Fraser L."/>
            <person name="Peng Y."/>
            <person name="Gunaseelan K."/>
            <person name="Simpson R."/>
            <person name="Tahir J."/>
            <person name="Deroles S."/>
            <person name="Templeton K."/>
            <person name="Luo Z."/>
            <person name="Davy M."/>
            <person name="Cheng C."/>
            <person name="Mcneilage M."/>
            <person name="Scaglione D."/>
            <person name="Liu Y."/>
            <person name="Zhang Q."/>
            <person name="Datson P."/>
            <person name="De Silva N."/>
            <person name="Gardiner S."/>
            <person name="Bassett H."/>
            <person name="Chagne D."/>
            <person name="Mccallum J."/>
            <person name="Dzierzon H."/>
            <person name="Deng C."/>
            <person name="Wang Y.-Y."/>
            <person name="Barron N."/>
            <person name="Manako K."/>
            <person name="Bowen J."/>
            <person name="Foster T."/>
            <person name="Erridge Z."/>
            <person name="Tiffin H."/>
            <person name="Waite C."/>
            <person name="Davies K."/>
            <person name="Grierson E."/>
            <person name="Laing W."/>
            <person name="Kirk R."/>
            <person name="Chen X."/>
            <person name="Wood M."/>
            <person name="Montefiori M."/>
            <person name="Brummell D."/>
            <person name="Schwinn K."/>
            <person name="Catanach A."/>
            <person name="Fullerton C."/>
            <person name="Li D."/>
            <person name="Meiyalaghan S."/>
            <person name="Nieuwenhuizen N."/>
            <person name="Read N."/>
            <person name="Prakash R."/>
            <person name="Hunter D."/>
            <person name="Zhang H."/>
            <person name="Mckenzie M."/>
            <person name="Knabel M."/>
            <person name="Harris A."/>
            <person name="Allan A."/>
            <person name="Chen A."/>
            <person name="Janssen B."/>
            <person name="Plunkett B."/>
            <person name="Dwamena C."/>
            <person name="Voogd C."/>
            <person name="Leif D."/>
            <person name="Lafferty D."/>
            <person name="Souleyre E."/>
            <person name="Varkonyi-Gasic E."/>
            <person name="Gambi F."/>
            <person name="Hanley J."/>
            <person name="Yao J.-L."/>
            <person name="Cheung J."/>
            <person name="David K."/>
            <person name="Warren B."/>
            <person name="Marsh K."/>
            <person name="Snowden K."/>
            <person name="Lin-Wang K."/>
            <person name="Brian L."/>
            <person name="Martinez-Sanchez M."/>
            <person name="Wang M."/>
            <person name="Ileperuma N."/>
            <person name="Macnee N."/>
            <person name="Campin R."/>
            <person name="Mcatee P."/>
            <person name="Drummond R."/>
            <person name="Espley R."/>
            <person name="Ireland H."/>
            <person name="Wu R."/>
            <person name="Atkinson R."/>
            <person name="Karunairetnam S."/>
            <person name="Bulley S."/>
            <person name="Chunkath S."/>
            <person name="Hanley Z."/>
            <person name="Storey R."/>
            <person name="Thrimawithana A."/>
            <person name="Thomson S."/>
            <person name="David C."/>
            <person name="Testolin R."/>
        </authorList>
    </citation>
    <scope>NUCLEOTIDE SEQUENCE [LARGE SCALE GENOMIC DNA]</scope>
    <source>
        <strain evidence="3">cv. Red5</strain>
        <tissue evidence="2">Young leaf</tissue>
    </source>
</reference>
<reference evidence="3" key="2">
    <citation type="journal article" date="2018" name="BMC Genomics">
        <title>A manually annotated Actinidia chinensis var. chinensis (kiwifruit) genome highlights the challenges associated with draft genomes and gene prediction in plants.</title>
        <authorList>
            <person name="Pilkington S.M."/>
            <person name="Crowhurst R."/>
            <person name="Hilario E."/>
            <person name="Nardozza S."/>
            <person name="Fraser L."/>
            <person name="Peng Y."/>
            <person name="Gunaseelan K."/>
            <person name="Simpson R."/>
            <person name="Tahir J."/>
            <person name="Deroles S.C."/>
            <person name="Templeton K."/>
            <person name="Luo Z."/>
            <person name="Davy M."/>
            <person name="Cheng C."/>
            <person name="McNeilage M."/>
            <person name="Scaglione D."/>
            <person name="Liu Y."/>
            <person name="Zhang Q."/>
            <person name="Datson P."/>
            <person name="De Silva N."/>
            <person name="Gardiner S.E."/>
            <person name="Bassett H."/>
            <person name="Chagne D."/>
            <person name="McCallum J."/>
            <person name="Dzierzon H."/>
            <person name="Deng C."/>
            <person name="Wang Y.Y."/>
            <person name="Barron L."/>
            <person name="Manako K."/>
            <person name="Bowen J."/>
            <person name="Foster T.M."/>
            <person name="Erridge Z.A."/>
            <person name="Tiffin H."/>
            <person name="Waite C.N."/>
            <person name="Davies K.M."/>
            <person name="Grierson E.P."/>
            <person name="Laing W.A."/>
            <person name="Kirk R."/>
            <person name="Chen X."/>
            <person name="Wood M."/>
            <person name="Montefiori M."/>
            <person name="Brummell D.A."/>
            <person name="Schwinn K.E."/>
            <person name="Catanach A."/>
            <person name="Fullerton C."/>
            <person name="Li D."/>
            <person name="Meiyalaghan S."/>
            <person name="Nieuwenhuizen N."/>
            <person name="Read N."/>
            <person name="Prakash R."/>
            <person name="Hunter D."/>
            <person name="Zhang H."/>
            <person name="McKenzie M."/>
            <person name="Knabel M."/>
            <person name="Harris A."/>
            <person name="Allan A.C."/>
            <person name="Gleave A."/>
            <person name="Chen A."/>
            <person name="Janssen B.J."/>
            <person name="Plunkett B."/>
            <person name="Ampomah-Dwamena C."/>
            <person name="Voogd C."/>
            <person name="Leif D."/>
            <person name="Lafferty D."/>
            <person name="Souleyre E.J.F."/>
            <person name="Varkonyi-Gasic E."/>
            <person name="Gambi F."/>
            <person name="Hanley J."/>
            <person name="Yao J.L."/>
            <person name="Cheung J."/>
            <person name="David K.M."/>
            <person name="Warren B."/>
            <person name="Marsh K."/>
            <person name="Snowden K.C."/>
            <person name="Lin-Wang K."/>
            <person name="Brian L."/>
            <person name="Martinez-Sanchez M."/>
            <person name="Wang M."/>
            <person name="Ileperuma N."/>
            <person name="Macnee N."/>
            <person name="Campin R."/>
            <person name="McAtee P."/>
            <person name="Drummond R.S.M."/>
            <person name="Espley R.V."/>
            <person name="Ireland H.S."/>
            <person name="Wu R."/>
            <person name="Atkinson R.G."/>
            <person name="Karunairetnam S."/>
            <person name="Bulley S."/>
            <person name="Chunkath S."/>
            <person name="Hanley Z."/>
            <person name="Storey R."/>
            <person name="Thrimawithana A.H."/>
            <person name="Thomson S."/>
            <person name="David C."/>
            <person name="Testolin R."/>
            <person name="Huang H."/>
            <person name="Hellens R.P."/>
            <person name="Schaffer R.J."/>
        </authorList>
    </citation>
    <scope>NUCLEOTIDE SEQUENCE [LARGE SCALE GENOMIC DNA]</scope>
    <source>
        <strain evidence="3">cv. Red5</strain>
    </source>
</reference>
<accession>A0A2R6PP02</accession>
<dbReference type="InParanoid" id="A0A2R6PP02"/>
<dbReference type="OrthoDB" id="1906709at2759"/>
<organism evidence="2 3">
    <name type="scientific">Actinidia chinensis var. chinensis</name>
    <name type="common">Chinese soft-hair kiwi</name>
    <dbReference type="NCBI Taxonomy" id="1590841"/>
    <lineage>
        <taxon>Eukaryota</taxon>
        <taxon>Viridiplantae</taxon>
        <taxon>Streptophyta</taxon>
        <taxon>Embryophyta</taxon>
        <taxon>Tracheophyta</taxon>
        <taxon>Spermatophyta</taxon>
        <taxon>Magnoliopsida</taxon>
        <taxon>eudicotyledons</taxon>
        <taxon>Gunneridae</taxon>
        <taxon>Pentapetalae</taxon>
        <taxon>asterids</taxon>
        <taxon>Ericales</taxon>
        <taxon>Actinidiaceae</taxon>
        <taxon>Actinidia</taxon>
    </lineage>
</organism>
<evidence type="ECO:0000256" key="1">
    <source>
        <dbReference type="SAM" id="MobiDB-lite"/>
    </source>
</evidence>
<evidence type="ECO:0000313" key="3">
    <source>
        <dbReference type="Proteomes" id="UP000241394"/>
    </source>
</evidence>
<dbReference type="Proteomes" id="UP000241394">
    <property type="component" value="Chromosome LG23"/>
</dbReference>
<protein>
    <submittedName>
        <fullName evidence="2">Ribosome maturation factor RimP like</fullName>
    </submittedName>
</protein>
<dbReference type="OMA" id="NERSDAF"/>
<dbReference type="EMBL" id="NKQK01000023">
    <property type="protein sequence ID" value="PSR94794.1"/>
    <property type="molecule type" value="Genomic_DNA"/>
</dbReference>
<comment type="caution">
    <text evidence="2">The sequence shown here is derived from an EMBL/GenBank/DDBJ whole genome shotgun (WGS) entry which is preliminary data.</text>
</comment>
<name>A0A2R6PP02_ACTCC</name>
<dbReference type="Gramene" id="PSR94794">
    <property type="protein sequence ID" value="PSR94794"/>
    <property type="gene ID" value="CEY00_Acc25548"/>
</dbReference>
<keyword evidence="3" id="KW-1185">Reference proteome</keyword>
<feature type="region of interest" description="Disordered" evidence="1">
    <location>
        <begin position="124"/>
        <end position="158"/>
    </location>
</feature>